<dbReference type="CDD" id="cd01065">
    <property type="entry name" value="NAD_bind_Shikimate_DH"/>
    <property type="match status" value="1"/>
</dbReference>
<evidence type="ECO:0000259" key="9">
    <source>
        <dbReference type="Pfam" id="PF01488"/>
    </source>
</evidence>
<feature type="binding site" evidence="8">
    <location>
        <position position="230"/>
    </location>
    <ligand>
        <name>shikimate</name>
        <dbReference type="ChEBI" id="CHEBI:36208"/>
    </ligand>
</feature>
<dbReference type="InterPro" id="IPR036291">
    <property type="entry name" value="NAD(P)-bd_dom_sf"/>
</dbReference>
<dbReference type="Gene3D" id="3.40.50.10860">
    <property type="entry name" value="Leucine Dehydrogenase, chain A, domain 1"/>
    <property type="match status" value="1"/>
</dbReference>
<dbReference type="GO" id="GO:0050661">
    <property type="term" value="F:NADP binding"/>
    <property type="evidence" value="ECO:0007669"/>
    <property type="project" value="InterPro"/>
</dbReference>
<dbReference type="Proteomes" id="UP000470384">
    <property type="component" value="Unassembled WGS sequence"/>
</dbReference>
<feature type="binding site" evidence="8">
    <location>
        <position position="258"/>
    </location>
    <ligand>
        <name>shikimate</name>
        <dbReference type="ChEBI" id="CHEBI:36208"/>
    </ligand>
</feature>
<dbReference type="Pfam" id="PF01488">
    <property type="entry name" value="Shikimate_DH"/>
    <property type="match status" value="1"/>
</dbReference>
<evidence type="ECO:0000256" key="4">
    <source>
        <dbReference type="ARBA" id="ARBA00022857"/>
    </source>
</evidence>
<feature type="binding site" evidence="8">
    <location>
        <position position="72"/>
    </location>
    <ligand>
        <name>shikimate</name>
        <dbReference type="ChEBI" id="CHEBI:36208"/>
    </ligand>
</feature>
<dbReference type="InterPro" id="IPR006151">
    <property type="entry name" value="Shikm_DH/Glu-tRNA_Rdtase"/>
</dbReference>
<keyword evidence="4 8" id="KW-0521">NADP</keyword>
<feature type="binding site" evidence="8">
    <location>
        <position position="98"/>
    </location>
    <ligand>
        <name>shikimate</name>
        <dbReference type="ChEBI" id="CHEBI:36208"/>
    </ligand>
</feature>
<feature type="active site" description="Proton acceptor" evidence="8">
    <location>
        <position position="76"/>
    </location>
</feature>
<dbReference type="GO" id="GO:0004764">
    <property type="term" value="F:shikimate 3-dehydrogenase (NADP+) activity"/>
    <property type="evidence" value="ECO:0007669"/>
    <property type="project" value="UniProtKB-UniRule"/>
</dbReference>
<dbReference type="OrthoDB" id="9792692at2"/>
<evidence type="ECO:0000256" key="5">
    <source>
        <dbReference type="ARBA" id="ARBA00023002"/>
    </source>
</evidence>
<comment type="caution">
    <text evidence="8">Lacks conserved residue(s) required for the propagation of feature annotation.</text>
</comment>
<evidence type="ECO:0000256" key="3">
    <source>
        <dbReference type="ARBA" id="ARBA00022605"/>
    </source>
</evidence>
<keyword evidence="5 8" id="KW-0560">Oxidoreductase</keyword>
<accession>A0A845QA19</accession>
<dbReference type="RefSeq" id="WP_160587136.1">
    <property type="nucleotide sequence ID" value="NZ_BMHN01000001.1"/>
</dbReference>
<dbReference type="UniPathway" id="UPA00053">
    <property type="reaction ID" value="UER00087"/>
</dbReference>
<dbReference type="InterPro" id="IPR046346">
    <property type="entry name" value="Aminoacid_DH-like_N_sf"/>
</dbReference>
<dbReference type="HAMAP" id="MF_00222">
    <property type="entry name" value="Shikimate_DH_AroE"/>
    <property type="match status" value="1"/>
</dbReference>
<feature type="binding site" evidence="8">
    <location>
        <position position="228"/>
    </location>
    <ligand>
        <name>NADP(+)</name>
        <dbReference type="ChEBI" id="CHEBI:58349"/>
    </ligand>
</feature>
<evidence type="ECO:0000256" key="8">
    <source>
        <dbReference type="HAMAP-Rule" id="MF_00222"/>
    </source>
</evidence>
<reference evidence="11 12" key="1">
    <citation type="journal article" date="2016" name="Int. J. Syst. Evol. Microbiol.">
        <title>Pyruvatibacter mobilis gen. nov., sp. nov., a marine bacterium from the culture broth of Picochlorum sp. 122.</title>
        <authorList>
            <person name="Wang G."/>
            <person name="Tang M."/>
            <person name="Wu H."/>
            <person name="Dai S."/>
            <person name="Li T."/>
            <person name="Chen C."/>
            <person name="He H."/>
            <person name="Fan J."/>
            <person name="Xiang W."/>
            <person name="Li X."/>
        </authorList>
    </citation>
    <scope>NUCLEOTIDE SEQUENCE [LARGE SCALE GENOMIC DNA]</scope>
    <source>
        <strain evidence="11 12">GYP-11</strain>
    </source>
</reference>
<comment type="similarity">
    <text evidence="8">Belongs to the shikimate dehydrogenase family.</text>
</comment>
<protein>
    <recommendedName>
        <fullName evidence="2 8">Shikimate dehydrogenase (NADP(+))</fullName>
        <shortName evidence="8">SDH</shortName>
        <ecNumber evidence="2 8">1.1.1.25</ecNumber>
    </recommendedName>
</protein>
<evidence type="ECO:0000256" key="2">
    <source>
        <dbReference type="ARBA" id="ARBA00012962"/>
    </source>
</evidence>
<feature type="binding site" evidence="8">
    <location>
        <position position="115"/>
    </location>
    <ligand>
        <name>shikimate</name>
        <dbReference type="ChEBI" id="CHEBI:36208"/>
    </ligand>
</feature>
<evidence type="ECO:0000256" key="7">
    <source>
        <dbReference type="ARBA" id="ARBA00049442"/>
    </source>
</evidence>
<dbReference type="InterPro" id="IPR011342">
    <property type="entry name" value="Shikimate_DH"/>
</dbReference>
<dbReference type="EMBL" id="WXYQ01000004">
    <property type="protein sequence ID" value="NBG95138.1"/>
    <property type="molecule type" value="Genomic_DNA"/>
</dbReference>
<comment type="function">
    <text evidence="8">Involved in the biosynthesis of the chorismate, which leads to the biosynthesis of aromatic amino acids. Catalyzes the reversible NADPH linked reduction of 3-dehydroshikimate (DHSA) to yield shikimate (SA).</text>
</comment>
<comment type="pathway">
    <text evidence="1 8">Metabolic intermediate biosynthesis; chorismate biosynthesis; chorismate from D-erythrose 4-phosphate and phosphoenolpyruvate: step 4/7.</text>
</comment>
<feature type="binding site" evidence="8">
    <location>
        <begin position="139"/>
        <end position="143"/>
    </location>
    <ligand>
        <name>NADP(+)</name>
        <dbReference type="ChEBI" id="CHEBI:58349"/>
    </ligand>
</feature>
<organism evidence="11 12">
    <name type="scientific">Pyruvatibacter mobilis</name>
    <dbReference type="NCBI Taxonomy" id="1712261"/>
    <lineage>
        <taxon>Bacteria</taxon>
        <taxon>Pseudomonadati</taxon>
        <taxon>Pseudomonadota</taxon>
        <taxon>Alphaproteobacteria</taxon>
        <taxon>Hyphomicrobiales</taxon>
        <taxon>Parvibaculaceae</taxon>
        <taxon>Pyruvatibacter</taxon>
    </lineage>
</organism>
<dbReference type="GeneID" id="300656053"/>
<feature type="domain" description="Quinate/shikimate 5-dehydrogenase/glutamyl-tRNA reductase" evidence="9">
    <location>
        <begin position="124"/>
        <end position="203"/>
    </location>
</feature>
<dbReference type="EC" id="1.1.1.25" evidence="2 8"/>
<sequence>MAETHSIISVGPRKVCVIGWPVDHSRSPMIHNTWLKRHGLEGEYTKLPVEPAELADTLRFLPNLGFRGANVTVPHKEAAFEALAPFVDPPAERLQAVNTIYRDPDTGEIRGTNTDGIGFWTHLKKSVPDFSGKTAVVIGAGGAARAIVDVLETEGRMKVRLVNRTMARAASLVADIEAKAMVYDWQQMPKALEGADLVVNTTSLGMKGQADLDIDLSPLPATAVVYDIVYVPLETPLLRQARDRGLATVDGLGMLLWQAAPGFARWFGVEVTEDDVATARALIEDDLKKEQG</sequence>
<dbReference type="NCBIfam" id="TIGR00507">
    <property type="entry name" value="aroE"/>
    <property type="match status" value="1"/>
</dbReference>
<keyword evidence="12" id="KW-1185">Reference proteome</keyword>
<dbReference type="GO" id="GO:0005829">
    <property type="term" value="C:cytosol"/>
    <property type="evidence" value="ECO:0007669"/>
    <property type="project" value="TreeGrafter"/>
</dbReference>
<dbReference type="AlphaFoldDB" id="A0A845QA19"/>
<dbReference type="SUPFAM" id="SSF53223">
    <property type="entry name" value="Aminoacid dehydrogenase-like, N-terminal domain"/>
    <property type="match status" value="1"/>
</dbReference>
<evidence type="ECO:0000259" key="10">
    <source>
        <dbReference type="Pfam" id="PF08501"/>
    </source>
</evidence>
<comment type="caution">
    <text evidence="11">The sequence shown here is derived from an EMBL/GenBank/DDBJ whole genome shotgun (WGS) entry which is preliminary data.</text>
</comment>
<comment type="subunit">
    <text evidence="8">Homodimer.</text>
</comment>
<dbReference type="GO" id="GO:0009073">
    <property type="term" value="P:aromatic amino acid family biosynthetic process"/>
    <property type="evidence" value="ECO:0007669"/>
    <property type="project" value="UniProtKB-KW"/>
</dbReference>
<evidence type="ECO:0000313" key="12">
    <source>
        <dbReference type="Proteomes" id="UP000470384"/>
    </source>
</evidence>
<dbReference type="GO" id="GO:0019632">
    <property type="term" value="P:shikimate metabolic process"/>
    <property type="evidence" value="ECO:0007669"/>
    <property type="project" value="InterPro"/>
</dbReference>
<dbReference type="GO" id="GO:0008652">
    <property type="term" value="P:amino acid biosynthetic process"/>
    <property type="evidence" value="ECO:0007669"/>
    <property type="project" value="UniProtKB-KW"/>
</dbReference>
<dbReference type="PANTHER" id="PTHR21089">
    <property type="entry name" value="SHIKIMATE DEHYDROGENASE"/>
    <property type="match status" value="1"/>
</dbReference>
<proteinExistence type="inferred from homology"/>
<dbReference type="InterPro" id="IPR022893">
    <property type="entry name" value="Shikimate_DH_fam"/>
</dbReference>
<evidence type="ECO:0000256" key="1">
    <source>
        <dbReference type="ARBA" id="ARBA00004871"/>
    </source>
</evidence>
<evidence type="ECO:0000256" key="6">
    <source>
        <dbReference type="ARBA" id="ARBA00023141"/>
    </source>
</evidence>
<dbReference type="InterPro" id="IPR013708">
    <property type="entry name" value="Shikimate_DH-bd_N"/>
</dbReference>
<dbReference type="SUPFAM" id="SSF51735">
    <property type="entry name" value="NAD(P)-binding Rossmann-fold domains"/>
    <property type="match status" value="1"/>
</dbReference>
<feature type="binding site" evidence="8">
    <location>
        <position position="251"/>
    </location>
    <ligand>
        <name>NADP(+)</name>
        <dbReference type="ChEBI" id="CHEBI:58349"/>
    </ligand>
</feature>
<name>A0A845QA19_9HYPH</name>
<feature type="domain" description="Shikimate dehydrogenase substrate binding N-terminal" evidence="10">
    <location>
        <begin position="17"/>
        <end position="100"/>
    </location>
</feature>
<comment type="catalytic activity">
    <reaction evidence="7 8">
        <text>shikimate + NADP(+) = 3-dehydroshikimate + NADPH + H(+)</text>
        <dbReference type="Rhea" id="RHEA:17737"/>
        <dbReference type="ChEBI" id="CHEBI:15378"/>
        <dbReference type="ChEBI" id="CHEBI:16630"/>
        <dbReference type="ChEBI" id="CHEBI:36208"/>
        <dbReference type="ChEBI" id="CHEBI:57783"/>
        <dbReference type="ChEBI" id="CHEBI:58349"/>
        <dbReference type="EC" id="1.1.1.25"/>
    </reaction>
</comment>
<dbReference type="Gene3D" id="3.40.50.720">
    <property type="entry name" value="NAD(P)-binding Rossmann-like Domain"/>
    <property type="match status" value="1"/>
</dbReference>
<keyword evidence="6 8" id="KW-0057">Aromatic amino acid biosynthesis</keyword>
<dbReference type="GO" id="GO:0009423">
    <property type="term" value="P:chorismate biosynthetic process"/>
    <property type="evidence" value="ECO:0007669"/>
    <property type="project" value="UniProtKB-UniRule"/>
</dbReference>
<keyword evidence="3 8" id="KW-0028">Amino-acid biosynthesis</keyword>
<gene>
    <name evidence="8" type="primary">aroE</name>
    <name evidence="11" type="ORF">GTQ45_05275</name>
</gene>
<dbReference type="Pfam" id="PF08501">
    <property type="entry name" value="Shikimate_dh_N"/>
    <property type="match status" value="1"/>
</dbReference>
<evidence type="ECO:0000313" key="11">
    <source>
        <dbReference type="EMBL" id="NBG95138.1"/>
    </source>
</evidence>
<feature type="binding site" evidence="8">
    <location>
        <begin position="163"/>
        <end position="168"/>
    </location>
    <ligand>
        <name>NADP(+)</name>
        <dbReference type="ChEBI" id="CHEBI:58349"/>
    </ligand>
</feature>
<dbReference type="NCBIfam" id="NF001312">
    <property type="entry name" value="PRK00258.1-4"/>
    <property type="match status" value="1"/>
</dbReference>
<dbReference type="PANTHER" id="PTHR21089:SF1">
    <property type="entry name" value="BIFUNCTIONAL 3-DEHYDROQUINATE DEHYDRATASE_SHIKIMATE DEHYDROGENASE, CHLOROPLASTIC"/>
    <property type="match status" value="1"/>
</dbReference>
<feature type="binding site" evidence="8">
    <location>
        <begin position="25"/>
        <end position="27"/>
    </location>
    <ligand>
        <name>shikimate</name>
        <dbReference type="ChEBI" id="CHEBI:36208"/>
    </ligand>
</feature>